<dbReference type="EMBL" id="UINC01193311">
    <property type="protein sequence ID" value="SVE08868.1"/>
    <property type="molecule type" value="Genomic_DNA"/>
</dbReference>
<evidence type="ECO:0000256" key="1">
    <source>
        <dbReference type="SAM" id="Phobius"/>
    </source>
</evidence>
<proteinExistence type="predicted"/>
<keyword evidence="1" id="KW-0812">Transmembrane</keyword>
<dbReference type="InterPro" id="IPR021959">
    <property type="entry name" value="DUF3576"/>
</dbReference>
<gene>
    <name evidence="2" type="ORF">METZ01_LOCUS461722</name>
</gene>
<protein>
    <recommendedName>
        <fullName evidence="3">DUF3576 domain-containing protein</fullName>
    </recommendedName>
</protein>
<accession>A0A383AP28</accession>
<reference evidence="2" key="1">
    <citation type="submission" date="2018-05" db="EMBL/GenBank/DDBJ databases">
        <authorList>
            <person name="Lanie J.A."/>
            <person name="Ng W.-L."/>
            <person name="Kazmierczak K.M."/>
            <person name="Andrzejewski T.M."/>
            <person name="Davidsen T.M."/>
            <person name="Wayne K.J."/>
            <person name="Tettelin H."/>
            <person name="Glass J.I."/>
            <person name="Rusch D."/>
            <person name="Podicherti R."/>
            <person name="Tsui H.-C.T."/>
            <person name="Winkler M.E."/>
        </authorList>
    </citation>
    <scope>NUCLEOTIDE SEQUENCE</scope>
</reference>
<feature type="transmembrane region" description="Helical" evidence="1">
    <location>
        <begin position="12"/>
        <end position="31"/>
    </location>
</feature>
<name>A0A383AP28_9ZZZZ</name>
<organism evidence="2">
    <name type="scientific">marine metagenome</name>
    <dbReference type="NCBI Taxonomy" id="408172"/>
    <lineage>
        <taxon>unclassified sequences</taxon>
        <taxon>metagenomes</taxon>
        <taxon>ecological metagenomes</taxon>
    </lineage>
</organism>
<keyword evidence="1" id="KW-1133">Transmembrane helix</keyword>
<dbReference type="Pfam" id="PF12100">
    <property type="entry name" value="DUF3576"/>
    <property type="match status" value="1"/>
</dbReference>
<sequence length="189" mass="21570">MTVLNYITKRILFFLSTIIIFSFLYSCGIYAPSDARKVSPNSKERVKKNLEEGKGFSINKMMKGGSGGTSYQFASSNPMWRATLEILDFLPLANVDYSGGIITTDWYNEGTALDESIKITVRFLTNEIRSDGIRIIVHKKRCNLEQNCKITKISSAIEQELQVAILKKAILFEREYSKNKKKYKRTDVN</sequence>
<keyword evidence="1" id="KW-0472">Membrane</keyword>
<dbReference type="AlphaFoldDB" id="A0A383AP28"/>
<evidence type="ECO:0000313" key="2">
    <source>
        <dbReference type="EMBL" id="SVE08868.1"/>
    </source>
</evidence>
<evidence type="ECO:0008006" key="3">
    <source>
        <dbReference type="Google" id="ProtNLM"/>
    </source>
</evidence>